<sequence>MSEAAELQGLMQRLIALRARSTPIADAEVVPEGVKEVFLGLVRVLYHEAPNVKGVPLAIEVLEGGAAYLRFRVFCDSDGGNPDVKYWERASWEHDIPSPEEGNGAVWAKTRKALADRDAKALRECYVAAGPNLDDFIDFISDCTGEDYSDILETNDAEKVLDEILARLKKPPK</sequence>
<proteinExistence type="predicted"/>
<dbReference type="PATRIC" id="fig|1280954.3.peg.2518"/>
<evidence type="ECO:0000313" key="1">
    <source>
        <dbReference type="EMBL" id="KCZ97872.1"/>
    </source>
</evidence>
<protein>
    <submittedName>
        <fullName evidence="1">Uncharacterized protein</fullName>
    </submittedName>
</protein>
<comment type="caution">
    <text evidence="1">The sequence shown here is derived from an EMBL/GenBank/DDBJ whole genome shotgun (WGS) entry which is preliminary data.</text>
</comment>
<accession>A0A062VCB0</accession>
<organism evidence="1 2">
    <name type="scientific">Hyphomonas polymorpha PS728</name>
    <dbReference type="NCBI Taxonomy" id="1280954"/>
    <lineage>
        <taxon>Bacteria</taxon>
        <taxon>Pseudomonadati</taxon>
        <taxon>Pseudomonadota</taxon>
        <taxon>Alphaproteobacteria</taxon>
        <taxon>Hyphomonadales</taxon>
        <taxon>Hyphomonadaceae</taxon>
        <taxon>Hyphomonas</taxon>
    </lineage>
</organism>
<gene>
    <name evidence="1" type="ORF">HPO_12438</name>
</gene>
<evidence type="ECO:0000313" key="2">
    <source>
        <dbReference type="Proteomes" id="UP000027100"/>
    </source>
</evidence>
<dbReference type="RefSeq" id="WP_035599278.1">
    <property type="nucleotide sequence ID" value="NZ_ARYM01000014.1"/>
</dbReference>
<name>A0A062VCB0_9PROT</name>
<keyword evidence="2" id="KW-1185">Reference proteome</keyword>
<reference evidence="1 2" key="1">
    <citation type="journal article" date="2014" name="Antonie Van Leeuwenhoek">
        <title>Hyphomonas beringensis sp. nov. and Hyphomonas chukchiensis sp. nov., isolated from surface seawater of the Bering Sea and Chukchi Sea.</title>
        <authorList>
            <person name="Li C."/>
            <person name="Lai Q."/>
            <person name="Li G."/>
            <person name="Dong C."/>
            <person name="Wang J."/>
            <person name="Liao Y."/>
            <person name="Shao Z."/>
        </authorList>
    </citation>
    <scope>NUCLEOTIDE SEQUENCE [LARGE SCALE GENOMIC DNA]</scope>
    <source>
        <strain evidence="1 2">PS728</strain>
    </source>
</reference>
<dbReference type="EMBL" id="ARYM01000014">
    <property type="protein sequence ID" value="KCZ97872.1"/>
    <property type="molecule type" value="Genomic_DNA"/>
</dbReference>
<dbReference type="Proteomes" id="UP000027100">
    <property type="component" value="Unassembled WGS sequence"/>
</dbReference>
<dbReference type="AlphaFoldDB" id="A0A062VCB0"/>